<accession>A0A0P0GAA2</accession>
<feature type="domain" description="CobB/CobQ-like glutamine amidotransferase" evidence="10">
    <location>
        <begin position="253"/>
        <end position="434"/>
    </location>
</feature>
<dbReference type="InterPro" id="IPR029062">
    <property type="entry name" value="Class_I_gatase-like"/>
</dbReference>
<dbReference type="Gene3D" id="3.40.50.880">
    <property type="match status" value="1"/>
</dbReference>
<feature type="domain" description="CobQ/CobB/MinD/ParA nucleotide binding" evidence="9">
    <location>
        <begin position="9"/>
        <end position="182"/>
    </location>
</feature>
<keyword evidence="7" id="KW-0460">Magnesium</keyword>
<evidence type="ECO:0000313" key="11">
    <source>
        <dbReference type="EMBL" id="ALJ57614.1"/>
    </source>
</evidence>
<evidence type="ECO:0000256" key="6">
    <source>
        <dbReference type="ARBA" id="ARBA00022840"/>
    </source>
</evidence>
<evidence type="ECO:0000256" key="3">
    <source>
        <dbReference type="ARBA" id="ARBA00022573"/>
    </source>
</evidence>
<keyword evidence="8" id="KW-0315">Glutamine amidotransferase</keyword>
<dbReference type="RefSeq" id="WP_029426885.1">
    <property type="nucleotide sequence ID" value="NZ_CP012801.1"/>
</dbReference>
<comment type="pathway">
    <text evidence="2">Cofactor biosynthesis; adenosylcobalamin biosynthesis.</text>
</comment>
<evidence type="ECO:0000256" key="5">
    <source>
        <dbReference type="ARBA" id="ARBA00022741"/>
    </source>
</evidence>
<dbReference type="PROSITE" id="PS51274">
    <property type="entry name" value="GATASE_COBBQ"/>
    <property type="match status" value="1"/>
</dbReference>
<dbReference type="KEGG" id="bcel:BcellWH2_00339"/>
<dbReference type="Pfam" id="PF07685">
    <property type="entry name" value="GATase_3"/>
    <property type="match status" value="1"/>
</dbReference>
<comment type="cofactor">
    <cofactor evidence="1">
        <name>Mg(2+)</name>
        <dbReference type="ChEBI" id="CHEBI:18420"/>
    </cofactor>
</comment>
<gene>
    <name evidence="11" type="primary">cobB_1</name>
    <name evidence="11" type="ORF">BcellWH2_00339</name>
</gene>
<evidence type="ECO:0000259" key="10">
    <source>
        <dbReference type="Pfam" id="PF07685"/>
    </source>
</evidence>
<evidence type="ECO:0000256" key="7">
    <source>
        <dbReference type="ARBA" id="ARBA00022842"/>
    </source>
</evidence>
<organism evidence="11 12">
    <name type="scientific">Bacteroides cellulosilyticus</name>
    <dbReference type="NCBI Taxonomy" id="246787"/>
    <lineage>
        <taxon>Bacteria</taxon>
        <taxon>Pseudomonadati</taxon>
        <taxon>Bacteroidota</taxon>
        <taxon>Bacteroidia</taxon>
        <taxon>Bacteroidales</taxon>
        <taxon>Bacteroidaceae</taxon>
        <taxon>Bacteroides</taxon>
    </lineage>
</organism>
<evidence type="ECO:0000256" key="2">
    <source>
        <dbReference type="ARBA" id="ARBA00004953"/>
    </source>
</evidence>
<dbReference type="InterPro" id="IPR011698">
    <property type="entry name" value="GATase_3"/>
</dbReference>
<dbReference type="PATRIC" id="fig|246787.4.peg.356"/>
<evidence type="ECO:0000313" key="12">
    <source>
        <dbReference type="Proteomes" id="UP000061809"/>
    </source>
</evidence>
<keyword evidence="3" id="KW-0169">Cobalamin biosynthesis</keyword>
<dbReference type="SUPFAM" id="SSF52317">
    <property type="entry name" value="Class I glutamine amidotransferase-like"/>
    <property type="match status" value="1"/>
</dbReference>
<dbReference type="InterPro" id="IPR004484">
    <property type="entry name" value="CbiA/CobB_synth"/>
</dbReference>
<dbReference type="PANTHER" id="PTHR43873">
    <property type="entry name" value="COBYRINATE A,C-DIAMIDE SYNTHASE"/>
    <property type="match status" value="1"/>
</dbReference>
<dbReference type="NCBIfam" id="NF002204">
    <property type="entry name" value="PRK01077.1"/>
    <property type="match status" value="1"/>
</dbReference>
<keyword evidence="6" id="KW-0067">ATP-binding</keyword>
<evidence type="ECO:0000256" key="4">
    <source>
        <dbReference type="ARBA" id="ARBA00022598"/>
    </source>
</evidence>
<keyword evidence="5" id="KW-0547">Nucleotide-binding</keyword>
<dbReference type="PANTHER" id="PTHR43873:SF1">
    <property type="entry name" value="COBYRINATE A,C-DIAMIDE SYNTHASE"/>
    <property type="match status" value="1"/>
</dbReference>
<evidence type="ECO:0000259" key="9">
    <source>
        <dbReference type="Pfam" id="PF01656"/>
    </source>
</evidence>
<protein>
    <submittedName>
        <fullName evidence="11">Cobyrinic acid A,C-diamide synthase</fullName>
    </submittedName>
</protein>
<name>A0A0P0GAA2_9BACE</name>
<dbReference type="EMBL" id="CP012801">
    <property type="protein sequence ID" value="ALJ57614.1"/>
    <property type="molecule type" value="Genomic_DNA"/>
</dbReference>
<reference evidence="11 12" key="1">
    <citation type="journal article" date="2015" name="Science">
        <title>Genetic determinants of in vivo fitness and diet responsiveness in multiple human gut Bacteroides.</title>
        <authorList>
            <person name="Wu M."/>
            <person name="McNulty N.P."/>
            <person name="Rodionov D.A."/>
            <person name="Khoroshkin M.S."/>
            <person name="Griffin N.W."/>
            <person name="Cheng J."/>
            <person name="Latreille P."/>
            <person name="Kerstetter R.A."/>
            <person name="Terrapon N."/>
            <person name="Henrissat B."/>
            <person name="Osterman A.L."/>
            <person name="Gordon J.I."/>
        </authorList>
    </citation>
    <scope>NUCLEOTIDE SEQUENCE [LARGE SCALE GENOMIC DNA]</scope>
    <source>
        <strain evidence="11 12">WH2</strain>
    </source>
</reference>
<dbReference type="SUPFAM" id="SSF52540">
    <property type="entry name" value="P-loop containing nucleoside triphosphate hydrolases"/>
    <property type="match status" value="1"/>
</dbReference>
<proteinExistence type="predicted"/>
<dbReference type="InterPro" id="IPR002586">
    <property type="entry name" value="CobQ/CobB/MinD/ParA_Nub-bd_dom"/>
</dbReference>
<dbReference type="GO" id="GO:0009236">
    <property type="term" value="P:cobalamin biosynthetic process"/>
    <property type="evidence" value="ECO:0007669"/>
    <property type="project" value="UniProtKB-KW"/>
</dbReference>
<keyword evidence="4" id="KW-0436">Ligase</keyword>
<dbReference type="NCBIfam" id="TIGR00379">
    <property type="entry name" value="cobB"/>
    <property type="match status" value="1"/>
</dbReference>
<dbReference type="Pfam" id="PF01656">
    <property type="entry name" value="CbiA"/>
    <property type="match status" value="1"/>
</dbReference>
<dbReference type="GO" id="GO:0005524">
    <property type="term" value="F:ATP binding"/>
    <property type="evidence" value="ECO:0007669"/>
    <property type="project" value="UniProtKB-KW"/>
</dbReference>
<evidence type="ECO:0000256" key="1">
    <source>
        <dbReference type="ARBA" id="ARBA00001946"/>
    </source>
</evidence>
<dbReference type="Proteomes" id="UP000061809">
    <property type="component" value="Chromosome"/>
</dbReference>
<sequence>MIRNIPQFLIAAPTSGTGKTTVSRLLMTLLTQKKLRVQPYKCGPDYIDTKYHEKACGIPSYNLDLFMASEHHVCKVYNHHAVDADVCIVEGMMGMFDGYDRSKGSSAEIAKVLRLPVVLVVSAKAAAYSLAAMIKGYVDFDPQVEVTGVIFNQVGGDRHEEMLREICEDLNILCFGCLRKYDVLKEESRHLGLDFSRKEKGSITQTMMKELERQLDIELLLEMTRRSVDVPDKLERRKRALASMNIWIARNKESFSFIYAEHLEWLNGLGKVTYFDPEDNSVVLPDDVDILYLPGGYPENRARQLSAATNVMNSIKDYIERGGYTLAECGGMMYLTSVLMTGTDTRMEYNMAGVLPVKVSAFKGDMRLSLGYRSFEFRGMKIRGHEFHYSQVIESDEELTSAAQVYNAKGQPVNTPVYHYKNLIASYTHLYWGETGFMRLFEPVPGNPFLF</sequence>
<dbReference type="AlphaFoldDB" id="A0A0P0GAA2"/>
<evidence type="ECO:0000256" key="8">
    <source>
        <dbReference type="ARBA" id="ARBA00022962"/>
    </source>
</evidence>
<dbReference type="InterPro" id="IPR027417">
    <property type="entry name" value="P-loop_NTPase"/>
</dbReference>
<dbReference type="GO" id="GO:0042242">
    <property type="term" value="F:cobyrinic acid a,c-diamide synthase activity"/>
    <property type="evidence" value="ECO:0007669"/>
    <property type="project" value="InterPro"/>
</dbReference>
<dbReference type="Gene3D" id="3.40.50.300">
    <property type="entry name" value="P-loop containing nucleotide triphosphate hydrolases"/>
    <property type="match status" value="1"/>
</dbReference>